<dbReference type="Pfam" id="PF00288">
    <property type="entry name" value="GHMP_kinases_N"/>
    <property type="match status" value="1"/>
</dbReference>
<evidence type="ECO:0000256" key="11">
    <source>
        <dbReference type="ARBA" id="ARBA00029590"/>
    </source>
</evidence>
<dbReference type="InterPro" id="IPR006204">
    <property type="entry name" value="GHMP_kinase_N_dom"/>
</dbReference>
<feature type="domain" description="GHMP kinase C-terminal" evidence="14">
    <location>
        <begin position="431"/>
        <end position="500"/>
    </location>
</feature>
<dbReference type="SUPFAM" id="SSF55060">
    <property type="entry name" value="GHMP Kinase, C-terminal domain"/>
    <property type="match status" value="1"/>
</dbReference>
<proteinExistence type="inferred from homology"/>
<dbReference type="Pfam" id="PF08544">
    <property type="entry name" value="GHMP_kinases_C"/>
    <property type="match status" value="1"/>
</dbReference>
<dbReference type="InterPro" id="IPR036554">
    <property type="entry name" value="GHMP_kinase_C_sf"/>
</dbReference>
<dbReference type="Gene3D" id="1.20.1440.340">
    <property type="match status" value="1"/>
</dbReference>
<dbReference type="InterPro" id="IPR020568">
    <property type="entry name" value="Ribosomal_Su5_D2-typ_SF"/>
</dbReference>
<evidence type="ECO:0000313" key="16">
    <source>
        <dbReference type="EMBL" id="TEB33360.1"/>
    </source>
</evidence>
<keyword evidence="5" id="KW-0808">Transferase</keyword>
<dbReference type="PANTHER" id="PTHR10457">
    <property type="entry name" value="MEVALONATE KINASE/GALACTOKINASE"/>
    <property type="match status" value="1"/>
</dbReference>
<keyword evidence="17" id="KW-1185">Reference proteome</keyword>
<dbReference type="GO" id="GO:0004335">
    <property type="term" value="F:galactokinase activity"/>
    <property type="evidence" value="ECO:0007669"/>
    <property type="project" value="UniProtKB-EC"/>
</dbReference>
<evidence type="ECO:0000256" key="1">
    <source>
        <dbReference type="ARBA" id="ARBA00004947"/>
    </source>
</evidence>
<dbReference type="GO" id="GO:0005829">
    <property type="term" value="C:cytosol"/>
    <property type="evidence" value="ECO:0007669"/>
    <property type="project" value="TreeGrafter"/>
</dbReference>
<evidence type="ECO:0000256" key="6">
    <source>
        <dbReference type="ARBA" id="ARBA00022741"/>
    </source>
</evidence>
<evidence type="ECO:0000256" key="8">
    <source>
        <dbReference type="ARBA" id="ARBA00022840"/>
    </source>
</evidence>
<keyword evidence="8" id="KW-0067">ATP-binding</keyword>
<dbReference type="InterPro" id="IPR019539">
    <property type="entry name" value="GalKase_N"/>
</dbReference>
<dbReference type="InterPro" id="IPR014721">
    <property type="entry name" value="Ribsml_uS5_D2-typ_fold_subgr"/>
</dbReference>
<dbReference type="GO" id="GO:0005524">
    <property type="term" value="F:ATP binding"/>
    <property type="evidence" value="ECO:0007669"/>
    <property type="project" value="UniProtKB-KW"/>
</dbReference>
<keyword evidence="9" id="KW-0299">Galactose metabolism</keyword>
<keyword evidence="10" id="KW-0119">Carbohydrate metabolism</keyword>
<evidence type="ECO:0000256" key="10">
    <source>
        <dbReference type="ARBA" id="ARBA00023277"/>
    </source>
</evidence>
<keyword evidence="7 16" id="KW-0418">Kinase</keyword>
<dbReference type="PROSITE" id="PS00106">
    <property type="entry name" value="GALACTOKINASE"/>
    <property type="match status" value="1"/>
</dbReference>
<evidence type="ECO:0000259" key="13">
    <source>
        <dbReference type="Pfam" id="PF00288"/>
    </source>
</evidence>
<gene>
    <name evidence="16" type="ORF">FA13DRAFT_1686101</name>
</gene>
<dbReference type="InterPro" id="IPR000705">
    <property type="entry name" value="Galactokinase"/>
</dbReference>
<dbReference type="UniPathway" id="UPA00214"/>
<evidence type="ECO:0000256" key="12">
    <source>
        <dbReference type="ARBA" id="ARBA00049538"/>
    </source>
</evidence>
<dbReference type="EC" id="2.7.1.6" evidence="3"/>
<dbReference type="Proteomes" id="UP000298030">
    <property type="component" value="Unassembled WGS sequence"/>
</dbReference>
<dbReference type="SUPFAM" id="SSF54211">
    <property type="entry name" value="Ribosomal protein S5 domain 2-like"/>
    <property type="match status" value="1"/>
</dbReference>
<dbReference type="InterPro" id="IPR006203">
    <property type="entry name" value="GHMP_knse_ATP-bd_CS"/>
</dbReference>
<evidence type="ECO:0000313" key="17">
    <source>
        <dbReference type="Proteomes" id="UP000298030"/>
    </source>
</evidence>
<dbReference type="OrthoDB" id="187738at2759"/>
<dbReference type="NCBIfam" id="TIGR00131">
    <property type="entry name" value="gal_kin"/>
    <property type="match status" value="1"/>
</dbReference>
<dbReference type="Gene3D" id="3.30.230.10">
    <property type="match status" value="1"/>
</dbReference>
<feature type="domain" description="Galactokinase N-terminal" evidence="15">
    <location>
        <begin position="36"/>
        <end position="85"/>
    </location>
</feature>
<dbReference type="PROSITE" id="PS00627">
    <property type="entry name" value="GHMP_KINASES_ATP"/>
    <property type="match status" value="1"/>
</dbReference>
<dbReference type="GO" id="GO:0006012">
    <property type="term" value="P:galactose metabolic process"/>
    <property type="evidence" value="ECO:0007669"/>
    <property type="project" value="UniProtKB-UniPathway"/>
</dbReference>
<feature type="domain" description="GHMP kinase N-terminal" evidence="13">
    <location>
        <begin position="165"/>
        <end position="240"/>
    </location>
</feature>
<organism evidence="16 17">
    <name type="scientific">Coprinellus micaceus</name>
    <name type="common">Glistening ink-cap mushroom</name>
    <name type="synonym">Coprinus micaceus</name>
    <dbReference type="NCBI Taxonomy" id="71717"/>
    <lineage>
        <taxon>Eukaryota</taxon>
        <taxon>Fungi</taxon>
        <taxon>Dikarya</taxon>
        <taxon>Basidiomycota</taxon>
        <taxon>Agaricomycotina</taxon>
        <taxon>Agaricomycetes</taxon>
        <taxon>Agaricomycetidae</taxon>
        <taxon>Agaricales</taxon>
        <taxon>Agaricineae</taxon>
        <taxon>Psathyrellaceae</taxon>
        <taxon>Coprinellus</taxon>
    </lineage>
</organism>
<comment type="pathway">
    <text evidence="1">Carbohydrate metabolism; galactose metabolism.</text>
</comment>
<comment type="caution">
    <text evidence="16">The sequence shown here is derived from an EMBL/GenBank/DDBJ whole genome shotgun (WGS) entry which is preliminary data.</text>
</comment>
<dbReference type="Gene3D" id="3.30.70.3170">
    <property type="match status" value="1"/>
</dbReference>
<sequence>MDYADQAIPVYTNLTDVFGGIGASLQSIERWNGLAQEFEKKFGRKPSYIARAPGRVNLIGEHIDYALFGVLPAAVEPDILIACGPTSTSTSGSGSVVAENLHGKYSRQEFSPIVRGRSVDDTTHVEEWHLDINTKELRWESYVKAGYYGVLQHYFPSSKGTVEKGPVPVDLLVTGSVPAGSGLSSSAAMVVASTLAFLAVNDKLGHGPERPSTLTKGQLVKMAMENEKTSCMDQAASVMSDPASALYISFYPALKASPASLPPGVVFVIANSLVISDKAVTAKTNYNLRVVETLVAARVLARTFGVEVGQERITLREVVGKYSGETPGNWLSVEKLATALEDVLEKLDVLKAREGSRSGVTMEEMVEMSGLAPDAFHRIYLSWIDVKATHFELYKRAKHVFSEALRVLQFRQVCLESQDSTEGDVAGYRRKLGDLMNESQESCAELFNCSCPEIDQLTKLARSAGAIGSPFLGAGWGGCTVSMVAEHQVKGFISKIRDEYPPYQSLDEAALGEAIFATKPGRGACGESPRRLAYKKRSDYQPVFSTEGLNMWFCP</sequence>
<dbReference type="PANTHER" id="PTHR10457:SF7">
    <property type="entry name" value="GALACTOKINASE-RELATED"/>
    <property type="match status" value="1"/>
</dbReference>
<evidence type="ECO:0000256" key="5">
    <source>
        <dbReference type="ARBA" id="ARBA00022679"/>
    </source>
</evidence>
<keyword evidence="6" id="KW-0547">Nucleotide-binding</keyword>
<dbReference type="STRING" id="71717.A0A4Y7TGR0"/>
<dbReference type="PIRSF" id="PIRSF000530">
    <property type="entry name" value="Galactokinase"/>
    <property type="match status" value="1"/>
</dbReference>
<dbReference type="InterPro" id="IPR019741">
    <property type="entry name" value="Galactokinase_CS"/>
</dbReference>
<accession>A0A4Y7TGR0</accession>
<reference evidence="16 17" key="1">
    <citation type="journal article" date="2019" name="Nat. Ecol. Evol.">
        <title>Megaphylogeny resolves global patterns of mushroom evolution.</title>
        <authorList>
            <person name="Varga T."/>
            <person name="Krizsan K."/>
            <person name="Foldi C."/>
            <person name="Dima B."/>
            <person name="Sanchez-Garcia M."/>
            <person name="Sanchez-Ramirez S."/>
            <person name="Szollosi G.J."/>
            <person name="Szarkandi J.G."/>
            <person name="Papp V."/>
            <person name="Albert L."/>
            <person name="Andreopoulos W."/>
            <person name="Angelini C."/>
            <person name="Antonin V."/>
            <person name="Barry K.W."/>
            <person name="Bougher N.L."/>
            <person name="Buchanan P."/>
            <person name="Buyck B."/>
            <person name="Bense V."/>
            <person name="Catcheside P."/>
            <person name="Chovatia M."/>
            <person name="Cooper J."/>
            <person name="Damon W."/>
            <person name="Desjardin D."/>
            <person name="Finy P."/>
            <person name="Geml J."/>
            <person name="Haridas S."/>
            <person name="Hughes K."/>
            <person name="Justo A."/>
            <person name="Karasinski D."/>
            <person name="Kautmanova I."/>
            <person name="Kiss B."/>
            <person name="Kocsube S."/>
            <person name="Kotiranta H."/>
            <person name="LaButti K.M."/>
            <person name="Lechner B.E."/>
            <person name="Liimatainen K."/>
            <person name="Lipzen A."/>
            <person name="Lukacs Z."/>
            <person name="Mihaltcheva S."/>
            <person name="Morgado L.N."/>
            <person name="Niskanen T."/>
            <person name="Noordeloos M.E."/>
            <person name="Ohm R.A."/>
            <person name="Ortiz-Santana B."/>
            <person name="Ovrebo C."/>
            <person name="Racz N."/>
            <person name="Riley R."/>
            <person name="Savchenko A."/>
            <person name="Shiryaev A."/>
            <person name="Soop K."/>
            <person name="Spirin V."/>
            <person name="Szebenyi C."/>
            <person name="Tomsovsky M."/>
            <person name="Tulloss R.E."/>
            <person name="Uehling J."/>
            <person name="Grigoriev I.V."/>
            <person name="Vagvolgyi C."/>
            <person name="Papp T."/>
            <person name="Martin F.M."/>
            <person name="Miettinen O."/>
            <person name="Hibbett D.S."/>
            <person name="Nagy L.G."/>
        </authorList>
    </citation>
    <scope>NUCLEOTIDE SEQUENCE [LARGE SCALE GENOMIC DNA]</scope>
    <source>
        <strain evidence="16 17">FP101781</strain>
    </source>
</reference>
<name>A0A4Y7TGR0_COPMI</name>
<dbReference type="EMBL" id="QPFP01000012">
    <property type="protein sequence ID" value="TEB33360.1"/>
    <property type="molecule type" value="Genomic_DNA"/>
</dbReference>
<dbReference type="InterPro" id="IPR006206">
    <property type="entry name" value="Mevalonate/galactokinase"/>
</dbReference>
<evidence type="ECO:0000259" key="15">
    <source>
        <dbReference type="Pfam" id="PF10509"/>
    </source>
</evidence>
<protein>
    <recommendedName>
        <fullName evidence="4">Galactokinase</fullName>
        <ecNumber evidence="3">2.7.1.6</ecNumber>
    </recommendedName>
    <alternativeName>
        <fullName evidence="11">Galactose kinase</fullName>
    </alternativeName>
</protein>
<dbReference type="Pfam" id="PF10509">
    <property type="entry name" value="GalKase_gal_bdg"/>
    <property type="match status" value="1"/>
</dbReference>
<evidence type="ECO:0000256" key="2">
    <source>
        <dbReference type="ARBA" id="ARBA00006566"/>
    </source>
</evidence>
<evidence type="ECO:0000259" key="14">
    <source>
        <dbReference type="Pfam" id="PF08544"/>
    </source>
</evidence>
<evidence type="ECO:0000256" key="4">
    <source>
        <dbReference type="ARBA" id="ARBA00019487"/>
    </source>
</evidence>
<comment type="catalytic activity">
    <reaction evidence="12">
        <text>alpha-D-galactose + ATP = alpha-D-galactose 1-phosphate + ADP + H(+)</text>
        <dbReference type="Rhea" id="RHEA:13553"/>
        <dbReference type="ChEBI" id="CHEBI:15378"/>
        <dbReference type="ChEBI" id="CHEBI:28061"/>
        <dbReference type="ChEBI" id="CHEBI:30616"/>
        <dbReference type="ChEBI" id="CHEBI:58336"/>
        <dbReference type="ChEBI" id="CHEBI:456216"/>
        <dbReference type="EC" id="2.7.1.6"/>
    </reaction>
    <physiologicalReaction direction="left-to-right" evidence="12">
        <dbReference type="Rhea" id="RHEA:13554"/>
    </physiologicalReaction>
</comment>
<evidence type="ECO:0000256" key="7">
    <source>
        <dbReference type="ARBA" id="ARBA00022777"/>
    </source>
</evidence>
<evidence type="ECO:0000256" key="3">
    <source>
        <dbReference type="ARBA" id="ARBA00012315"/>
    </source>
</evidence>
<dbReference type="PRINTS" id="PR00959">
    <property type="entry name" value="MEVGALKINASE"/>
</dbReference>
<comment type="similarity">
    <text evidence="2">Belongs to the GHMP kinase family. GalK subfamily.</text>
</comment>
<evidence type="ECO:0000256" key="9">
    <source>
        <dbReference type="ARBA" id="ARBA00023144"/>
    </source>
</evidence>
<dbReference type="PRINTS" id="PR00473">
    <property type="entry name" value="GALCTOKINASE"/>
</dbReference>
<dbReference type="FunFam" id="1.20.1440.340:FF:000003">
    <property type="entry name" value="GAL1p Galactokinase"/>
    <property type="match status" value="1"/>
</dbReference>
<dbReference type="InterPro" id="IPR013750">
    <property type="entry name" value="GHMP_kinase_C_dom"/>
</dbReference>
<dbReference type="AlphaFoldDB" id="A0A4Y7TGR0"/>